<dbReference type="Pfam" id="PF10137">
    <property type="entry name" value="CAP12-PCTIR_TIR"/>
    <property type="match status" value="1"/>
</dbReference>
<dbReference type="EMBL" id="JBBYHR010000004">
    <property type="protein sequence ID" value="MEL1244459.1"/>
    <property type="molecule type" value="Genomic_DNA"/>
</dbReference>
<evidence type="ECO:0000313" key="3">
    <source>
        <dbReference type="Proteomes" id="UP001464555"/>
    </source>
</evidence>
<dbReference type="InterPro" id="IPR019302">
    <property type="entry name" value="CAP12/PCTIR_TIR_dom"/>
</dbReference>
<dbReference type="Proteomes" id="UP001464555">
    <property type="component" value="Unassembled WGS sequence"/>
</dbReference>
<dbReference type="RefSeq" id="WP_341696776.1">
    <property type="nucleotide sequence ID" value="NZ_JBBYHR010000004.1"/>
</dbReference>
<feature type="domain" description="CD-NTase-associated protein 12/Pycsar effector protein TIR" evidence="1">
    <location>
        <begin position="125"/>
        <end position="242"/>
    </location>
</feature>
<reference evidence="2 3" key="1">
    <citation type="submission" date="2024-04" db="EMBL/GenBank/DDBJ databases">
        <title>Flavobacterium sp. DGU11 16S ribosomal RNA gene Genome sequencing and assembly.</title>
        <authorList>
            <person name="Park S."/>
        </authorList>
    </citation>
    <scope>NUCLEOTIDE SEQUENCE [LARGE SCALE GENOMIC DNA]</scope>
    <source>
        <strain evidence="2 3">DGU11</strain>
    </source>
</reference>
<keyword evidence="3" id="KW-1185">Reference proteome</keyword>
<evidence type="ECO:0000259" key="1">
    <source>
        <dbReference type="Pfam" id="PF10137"/>
    </source>
</evidence>
<accession>A0ABU9HWB4</accession>
<protein>
    <submittedName>
        <fullName evidence="2">Nucleotide-binding protein</fullName>
    </submittedName>
</protein>
<evidence type="ECO:0000313" key="2">
    <source>
        <dbReference type="EMBL" id="MEL1244459.1"/>
    </source>
</evidence>
<dbReference type="PIRSF" id="PIRSF032620">
    <property type="entry name" value="UCP032620"/>
    <property type="match status" value="1"/>
</dbReference>
<sequence>MYYHVLVEMSNEHYHELDKENILEIENDIIIPYLSNIKFQFDGYFIQPNKVSRIVVKESKISSEVYKELENQGMHEDFPYIVESRDIIYKENVARDITKQVFKRVKDKIIEDETKQEETIIDKTKVFIVHGHDNEAKIKTARFVEKLGLTPIILHEQASQGKTIIEKIEEYSNVGFGVVLYTPCDVGKMKNSSDLLPRARQNVVFEHGYLIGKIGRHNVCALVKDLVEKPNDISGIVYVNMDEEDAWHLKLSKELRKSGYNIDLNKL</sequence>
<organism evidence="2 3">
    <name type="scientific">Flavobacterium arundinis</name>
    <dbReference type="NCBI Taxonomy" id="3139143"/>
    <lineage>
        <taxon>Bacteria</taxon>
        <taxon>Pseudomonadati</taxon>
        <taxon>Bacteroidota</taxon>
        <taxon>Flavobacteriia</taxon>
        <taxon>Flavobacteriales</taxon>
        <taxon>Flavobacteriaceae</taxon>
        <taxon>Flavobacterium</taxon>
    </lineage>
</organism>
<gene>
    <name evidence="2" type="ORF">AAEO56_09320</name>
</gene>
<name>A0ABU9HWB4_9FLAO</name>
<comment type="caution">
    <text evidence="2">The sequence shown here is derived from an EMBL/GenBank/DDBJ whole genome shotgun (WGS) entry which is preliminary data.</text>
</comment>
<dbReference type="InterPro" id="IPR014571">
    <property type="entry name" value="UCP032620"/>
</dbReference>
<proteinExistence type="predicted"/>